<organism evidence="2 3">
    <name type="scientific">Pontivivens marinum</name>
    <dbReference type="NCBI Taxonomy" id="1690039"/>
    <lineage>
        <taxon>Bacteria</taxon>
        <taxon>Pseudomonadati</taxon>
        <taxon>Pseudomonadota</taxon>
        <taxon>Alphaproteobacteria</taxon>
        <taxon>Rhodobacterales</taxon>
        <taxon>Paracoccaceae</taxon>
        <taxon>Pontivivens</taxon>
    </lineage>
</organism>
<dbReference type="OrthoDB" id="7858211at2"/>
<gene>
    <name evidence="2" type="ORF">SAMN06273572_105240</name>
</gene>
<protein>
    <recommendedName>
        <fullName evidence="1">ABC-type transport auxiliary lipoprotein component domain-containing protein</fullName>
    </recommendedName>
</protein>
<keyword evidence="3" id="KW-1185">Reference proteome</keyword>
<dbReference type="AlphaFoldDB" id="A0A2C9CU12"/>
<evidence type="ECO:0000313" key="2">
    <source>
        <dbReference type="EMBL" id="SOH94814.1"/>
    </source>
</evidence>
<dbReference type="SUPFAM" id="SSF159594">
    <property type="entry name" value="XCC0632-like"/>
    <property type="match status" value="1"/>
</dbReference>
<dbReference type="RefSeq" id="WP_097930732.1">
    <property type="nucleotide sequence ID" value="NZ_OCTN01000005.1"/>
</dbReference>
<dbReference type="Gene3D" id="3.40.50.10610">
    <property type="entry name" value="ABC-type transport auxiliary lipoprotein component"/>
    <property type="match status" value="1"/>
</dbReference>
<name>A0A2C9CU12_9RHOB</name>
<dbReference type="Pfam" id="PF03886">
    <property type="entry name" value="ABC_trans_aux"/>
    <property type="match status" value="1"/>
</dbReference>
<dbReference type="Proteomes" id="UP000220034">
    <property type="component" value="Unassembled WGS sequence"/>
</dbReference>
<accession>A0A2C9CU12</accession>
<reference evidence="3" key="1">
    <citation type="submission" date="2017-09" db="EMBL/GenBank/DDBJ databases">
        <authorList>
            <person name="Varghese N."/>
            <person name="Submissions S."/>
        </authorList>
    </citation>
    <scope>NUCLEOTIDE SEQUENCE [LARGE SCALE GENOMIC DNA]</scope>
    <source>
        <strain evidence="3">C7</strain>
    </source>
</reference>
<evidence type="ECO:0000259" key="1">
    <source>
        <dbReference type="Pfam" id="PF03886"/>
    </source>
</evidence>
<proteinExistence type="predicted"/>
<evidence type="ECO:0000313" key="3">
    <source>
        <dbReference type="Proteomes" id="UP000220034"/>
    </source>
</evidence>
<sequence>MRFLMLAVLLAACTSAPEPRIQLAPVTVNPVAATSVARSIELREVSLPYYAQGEQIGVEQADGTVSLRNDVLWADLPPRALTMRLAQTLAARLPETAVAAEPWPMLSRADLRVEVQVSRAVGQVGGEYTLEGQYFIIALNRGTFEHAQSFAITQPTGGDTIAGISTAQSGAFNALAELIVADVSSLSARDIGR</sequence>
<dbReference type="EMBL" id="OCTN01000005">
    <property type="protein sequence ID" value="SOH94814.1"/>
    <property type="molecule type" value="Genomic_DNA"/>
</dbReference>
<dbReference type="InterPro" id="IPR005586">
    <property type="entry name" value="ABC_trans_aux"/>
</dbReference>
<feature type="domain" description="ABC-type transport auxiliary lipoprotein component" evidence="1">
    <location>
        <begin position="27"/>
        <end position="179"/>
    </location>
</feature>